<dbReference type="AlphaFoldDB" id="A0A8H7DP19"/>
<name>A0A8H7DP19_PLEOS</name>
<dbReference type="Proteomes" id="UP000623687">
    <property type="component" value="Unassembled WGS sequence"/>
</dbReference>
<keyword evidence="3" id="KW-1185">Reference proteome</keyword>
<accession>A0A8H7DP19</accession>
<evidence type="ECO:0000256" key="1">
    <source>
        <dbReference type="SAM" id="MobiDB-lite"/>
    </source>
</evidence>
<protein>
    <submittedName>
        <fullName evidence="2">Uncharacterized protein</fullName>
    </submittedName>
</protein>
<comment type="caution">
    <text evidence="2">The sequence shown here is derived from an EMBL/GenBank/DDBJ whole genome shotgun (WGS) entry which is preliminary data.</text>
</comment>
<sequence>MPNDNPSNDKPNKGDKGLERAGDFYDRVDGRGGNTGGRANHNHIYNTKETSFQERLRIIKGTLPYTDKAAAHQALGELFGMKEPIEEMRKLRNALEAQIEQDMKDMNE</sequence>
<organism evidence="2 3">
    <name type="scientific">Pleurotus ostreatus</name>
    <name type="common">Oyster mushroom</name>
    <name type="synonym">White-rot fungus</name>
    <dbReference type="NCBI Taxonomy" id="5322"/>
    <lineage>
        <taxon>Eukaryota</taxon>
        <taxon>Fungi</taxon>
        <taxon>Dikarya</taxon>
        <taxon>Basidiomycota</taxon>
        <taxon>Agaricomycotina</taxon>
        <taxon>Agaricomycetes</taxon>
        <taxon>Agaricomycetidae</taxon>
        <taxon>Agaricales</taxon>
        <taxon>Pleurotineae</taxon>
        <taxon>Pleurotaceae</taxon>
        <taxon>Pleurotus</taxon>
    </lineage>
</organism>
<proteinExistence type="predicted"/>
<gene>
    <name evidence="2" type="ORF">PC9H_010886</name>
</gene>
<evidence type="ECO:0000313" key="3">
    <source>
        <dbReference type="Proteomes" id="UP000623687"/>
    </source>
</evidence>
<dbReference type="VEuPathDB" id="FungiDB:PC9H_010886"/>
<dbReference type="RefSeq" id="XP_036627761.1">
    <property type="nucleotide sequence ID" value="XM_036780378.1"/>
</dbReference>
<feature type="compositionally biased region" description="Basic and acidic residues" evidence="1">
    <location>
        <begin position="10"/>
        <end position="30"/>
    </location>
</feature>
<reference evidence="2" key="1">
    <citation type="submission" date="2019-07" db="EMBL/GenBank/DDBJ databases">
        <authorList>
            <person name="Palmer J.M."/>
        </authorList>
    </citation>
    <scope>NUCLEOTIDE SEQUENCE</scope>
    <source>
        <strain evidence="2">PC9</strain>
    </source>
</reference>
<dbReference type="GeneID" id="59380704"/>
<feature type="region of interest" description="Disordered" evidence="1">
    <location>
        <begin position="1"/>
        <end position="43"/>
    </location>
</feature>
<dbReference type="EMBL" id="JACETU010000008">
    <property type="protein sequence ID" value="KAF7422729.1"/>
    <property type="molecule type" value="Genomic_DNA"/>
</dbReference>
<evidence type="ECO:0000313" key="2">
    <source>
        <dbReference type="EMBL" id="KAF7422729.1"/>
    </source>
</evidence>